<dbReference type="EMBL" id="WJJP01000692">
    <property type="protein sequence ID" value="MBD3327135.1"/>
    <property type="molecule type" value="Genomic_DNA"/>
</dbReference>
<dbReference type="PANTHER" id="PTHR46190">
    <property type="entry name" value="SI:CH211-201H21.5-RELATED"/>
    <property type="match status" value="1"/>
</dbReference>
<reference evidence="2" key="1">
    <citation type="submission" date="2019-11" db="EMBL/GenBank/DDBJ databases">
        <title>Microbial mats filling the niche in hypersaline microbial mats.</title>
        <authorList>
            <person name="Wong H.L."/>
            <person name="Macleod F.I."/>
            <person name="White R.A. III"/>
            <person name="Burns B.P."/>
        </authorList>
    </citation>
    <scope>NUCLEOTIDE SEQUENCE</scope>
    <source>
        <strain evidence="2">Rbin_158</strain>
    </source>
</reference>
<sequence length="290" mass="32752">MPHAVYFDCDNTMGVPGCDLDDGLALLYLLGDDIALHAVTTSFGNSTIERVHANTERMFRELHLEHIPLKKGAASPEQRESEASHYLTTSLLRHRQPVKLLITGSPTNIYAACQANEEILSVIDELIFMGGVTEPLIIGGKRMDELNLASDPEAAHYLLKAPVKKTVLSAQICLQAFFDRQHMEDVLNNQDYPAFAYMKAALQLWYDFISRKYGVPGFHVWDIVAATYITTPELFDQRDVHLCSTVEDLKTGFLRLDSRDTPYPVNLPTTLQPLEDFWHIVFDAWKNVTI</sequence>
<gene>
    <name evidence="2" type="ORF">GF339_21285</name>
</gene>
<dbReference type="PANTHER" id="PTHR46190:SF1">
    <property type="entry name" value="SI:CH211-201H21.5"/>
    <property type="match status" value="1"/>
</dbReference>
<dbReference type="SUPFAM" id="SSF53590">
    <property type="entry name" value="Nucleoside hydrolase"/>
    <property type="match status" value="1"/>
</dbReference>
<proteinExistence type="predicted"/>
<evidence type="ECO:0000259" key="1">
    <source>
        <dbReference type="Pfam" id="PF01156"/>
    </source>
</evidence>
<accession>A0A9D5Q7Q5</accession>
<dbReference type="AlphaFoldDB" id="A0A9D5Q7Q5"/>
<comment type="caution">
    <text evidence="2">The sequence shown here is derived from an EMBL/GenBank/DDBJ whole genome shotgun (WGS) entry which is preliminary data.</text>
</comment>
<protein>
    <recommendedName>
        <fullName evidence="1">Inosine/uridine-preferring nucleoside hydrolase domain-containing protein</fullName>
    </recommendedName>
</protein>
<dbReference type="Proteomes" id="UP000649604">
    <property type="component" value="Unassembled WGS sequence"/>
</dbReference>
<dbReference type="Pfam" id="PF01156">
    <property type="entry name" value="IU_nuc_hydro"/>
    <property type="match status" value="1"/>
</dbReference>
<name>A0A9D5Q7Q5_9BACT</name>
<organism evidence="2 3">
    <name type="scientific">candidate division KSB3 bacterium</name>
    <dbReference type="NCBI Taxonomy" id="2044937"/>
    <lineage>
        <taxon>Bacteria</taxon>
        <taxon>candidate division KSB3</taxon>
    </lineage>
</organism>
<evidence type="ECO:0000313" key="2">
    <source>
        <dbReference type="EMBL" id="MBD3327135.1"/>
    </source>
</evidence>
<dbReference type="GO" id="GO:0016799">
    <property type="term" value="F:hydrolase activity, hydrolyzing N-glycosyl compounds"/>
    <property type="evidence" value="ECO:0007669"/>
    <property type="project" value="InterPro"/>
</dbReference>
<dbReference type="InterPro" id="IPR001910">
    <property type="entry name" value="Inosine/uridine_hydrolase_dom"/>
</dbReference>
<feature type="domain" description="Inosine/uridine-preferring nucleoside hydrolase" evidence="1">
    <location>
        <begin position="5"/>
        <end position="254"/>
    </location>
</feature>
<dbReference type="InterPro" id="IPR036452">
    <property type="entry name" value="Ribo_hydro-like"/>
</dbReference>
<evidence type="ECO:0000313" key="3">
    <source>
        <dbReference type="Proteomes" id="UP000649604"/>
    </source>
</evidence>
<dbReference type="Gene3D" id="3.90.245.10">
    <property type="entry name" value="Ribonucleoside hydrolase-like"/>
    <property type="match status" value="1"/>
</dbReference>
<dbReference type="InterPro" id="IPR052775">
    <property type="entry name" value="IUN_hydrolase"/>
</dbReference>